<dbReference type="EMBL" id="ABEU02000009">
    <property type="status" value="NOT_ANNOTATED_CDS"/>
    <property type="molecule type" value="Genomic_DNA"/>
</dbReference>
<protein>
    <submittedName>
        <fullName evidence="1">Uncharacterized protein</fullName>
    </submittedName>
</protein>
<reference evidence="1 2" key="1">
    <citation type="journal article" date="2008" name="Science">
        <title>The Physcomitrella genome reveals evolutionary insights into the conquest of land by plants.</title>
        <authorList>
            <person name="Rensing S."/>
            <person name="Lang D."/>
            <person name="Zimmer A."/>
            <person name="Terry A."/>
            <person name="Salamov A."/>
            <person name="Shapiro H."/>
            <person name="Nishiyama T."/>
            <person name="Perroud P.-F."/>
            <person name="Lindquist E."/>
            <person name="Kamisugi Y."/>
            <person name="Tanahashi T."/>
            <person name="Sakakibara K."/>
            <person name="Fujita T."/>
            <person name="Oishi K."/>
            <person name="Shin-I T."/>
            <person name="Kuroki Y."/>
            <person name="Toyoda A."/>
            <person name="Suzuki Y."/>
            <person name="Hashimoto A."/>
            <person name="Yamaguchi K."/>
            <person name="Sugano A."/>
            <person name="Kohara Y."/>
            <person name="Fujiyama A."/>
            <person name="Anterola A."/>
            <person name="Aoki S."/>
            <person name="Ashton N."/>
            <person name="Barbazuk W.B."/>
            <person name="Barker E."/>
            <person name="Bennetzen J."/>
            <person name="Bezanilla M."/>
            <person name="Blankenship R."/>
            <person name="Cho S.H."/>
            <person name="Dutcher S."/>
            <person name="Estelle M."/>
            <person name="Fawcett J.A."/>
            <person name="Gundlach H."/>
            <person name="Hanada K."/>
            <person name="Heyl A."/>
            <person name="Hicks K.A."/>
            <person name="Hugh J."/>
            <person name="Lohr M."/>
            <person name="Mayer K."/>
            <person name="Melkozernov A."/>
            <person name="Murata T."/>
            <person name="Nelson D."/>
            <person name="Pils B."/>
            <person name="Prigge M."/>
            <person name="Reiss B."/>
            <person name="Renner T."/>
            <person name="Rombauts S."/>
            <person name="Rushton P."/>
            <person name="Sanderfoot A."/>
            <person name="Schween G."/>
            <person name="Shiu S.-H."/>
            <person name="Stueber K."/>
            <person name="Theodoulou F.L."/>
            <person name="Tu H."/>
            <person name="Van de Peer Y."/>
            <person name="Verrier P.J."/>
            <person name="Waters E."/>
            <person name="Wood A."/>
            <person name="Yang L."/>
            <person name="Cove D."/>
            <person name="Cuming A."/>
            <person name="Hasebe M."/>
            <person name="Lucas S."/>
            <person name="Mishler D.B."/>
            <person name="Reski R."/>
            <person name="Grigoriev I."/>
            <person name="Quatrano R.S."/>
            <person name="Boore J.L."/>
        </authorList>
    </citation>
    <scope>NUCLEOTIDE SEQUENCE [LARGE SCALE GENOMIC DNA]</scope>
    <source>
        <strain evidence="1 2">cv. Gransden 2004</strain>
    </source>
</reference>
<sequence>MLRCCSPSILLICGYSCGNTAVYDSRLDDAALHVYPFNLLICPCFSWTCLVNIIQRGVCGPSFNVFSSTQNAIFFCNLMLISCLREVSTGRLIE</sequence>
<evidence type="ECO:0000313" key="2">
    <source>
        <dbReference type="Proteomes" id="UP000006727"/>
    </source>
</evidence>
<reference evidence="1 2" key="2">
    <citation type="journal article" date="2018" name="Plant J.">
        <title>The Physcomitrella patens chromosome-scale assembly reveals moss genome structure and evolution.</title>
        <authorList>
            <person name="Lang D."/>
            <person name="Ullrich K.K."/>
            <person name="Murat F."/>
            <person name="Fuchs J."/>
            <person name="Jenkins J."/>
            <person name="Haas F.B."/>
            <person name="Piednoel M."/>
            <person name="Gundlach H."/>
            <person name="Van Bel M."/>
            <person name="Meyberg R."/>
            <person name="Vives C."/>
            <person name="Morata J."/>
            <person name="Symeonidi A."/>
            <person name="Hiss M."/>
            <person name="Muchero W."/>
            <person name="Kamisugi Y."/>
            <person name="Saleh O."/>
            <person name="Blanc G."/>
            <person name="Decker E.L."/>
            <person name="van Gessel N."/>
            <person name="Grimwood J."/>
            <person name="Hayes R.D."/>
            <person name="Graham S.W."/>
            <person name="Gunter L.E."/>
            <person name="McDaniel S.F."/>
            <person name="Hoernstein S.N.W."/>
            <person name="Larsson A."/>
            <person name="Li F.W."/>
            <person name="Perroud P.F."/>
            <person name="Phillips J."/>
            <person name="Ranjan P."/>
            <person name="Rokshar D.S."/>
            <person name="Rothfels C.J."/>
            <person name="Schneider L."/>
            <person name="Shu S."/>
            <person name="Stevenson D.W."/>
            <person name="Thummler F."/>
            <person name="Tillich M."/>
            <person name="Villarreal Aguilar J.C."/>
            <person name="Widiez T."/>
            <person name="Wong G.K."/>
            <person name="Wymore A."/>
            <person name="Zhang Y."/>
            <person name="Zimmer A.D."/>
            <person name="Quatrano R.S."/>
            <person name="Mayer K.F.X."/>
            <person name="Goodstein D."/>
            <person name="Casacuberta J.M."/>
            <person name="Vandepoele K."/>
            <person name="Reski R."/>
            <person name="Cuming A.C."/>
            <person name="Tuskan G.A."/>
            <person name="Maumus F."/>
            <person name="Salse J."/>
            <person name="Schmutz J."/>
            <person name="Rensing S.A."/>
        </authorList>
    </citation>
    <scope>NUCLEOTIDE SEQUENCE [LARGE SCALE GENOMIC DNA]</scope>
    <source>
        <strain evidence="1 2">cv. Gransden 2004</strain>
    </source>
</reference>
<organism evidence="1 2">
    <name type="scientific">Physcomitrium patens</name>
    <name type="common">Spreading-leaved earth moss</name>
    <name type="synonym">Physcomitrella patens</name>
    <dbReference type="NCBI Taxonomy" id="3218"/>
    <lineage>
        <taxon>Eukaryota</taxon>
        <taxon>Viridiplantae</taxon>
        <taxon>Streptophyta</taxon>
        <taxon>Embryophyta</taxon>
        <taxon>Bryophyta</taxon>
        <taxon>Bryophytina</taxon>
        <taxon>Bryopsida</taxon>
        <taxon>Funariidae</taxon>
        <taxon>Funariales</taxon>
        <taxon>Funariaceae</taxon>
        <taxon>Physcomitrium</taxon>
    </lineage>
</organism>
<keyword evidence="2" id="KW-1185">Reference proteome</keyword>
<dbReference type="AlphaFoldDB" id="A0A7I3Z0B7"/>
<name>A0A7I3Z0B7_PHYPA</name>
<dbReference type="InParanoid" id="A0A7I3Z0B7"/>
<dbReference type="Gramene" id="Pp3c9_17760V3.3">
    <property type="protein sequence ID" value="PAC:32911469.CDS.1"/>
    <property type="gene ID" value="Pp3c9_17760"/>
</dbReference>
<accession>A0A7I3Z0B7</accession>
<reference evidence="1" key="3">
    <citation type="submission" date="2020-12" db="UniProtKB">
        <authorList>
            <consortium name="EnsemblPlants"/>
        </authorList>
    </citation>
    <scope>IDENTIFICATION</scope>
</reference>
<proteinExistence type="predicted"/>
<dbReference type="Proteomes" id="UP000006727">
    <property type="component" value="Chromosome 9"/>
</dbReference>
<dbReference type="EnsemblPlants" id="Pp3c9_17760V3.3">
    <property type="protein sequence ID" value="PAC:32911469.CDS.1"/>
    <property type="gene ID" value="Pp3c9_17760"/>
</dbReference>
<evidence type="ECO:0000313" key="1">
    <source>
        <dbReference type="EnsemblPlants" id="PAC:32911469.CDS.1"/>
    </source>
</evidence>